<dbReference type="EMBL" id="VRTY01000044">
    <property type="protein sequence ID" value="TXK45314.1"/>
    <property type="molecule type" value="Genomic_DNA"/>
</dbReference>
<dbReference type="RefSeq" id="WP_147922143.1">
    <property type="nucleotide sequence ID" value="NZ_VRTY01000044.1"/>
</dbReference>
<feature type="chain" id="PRO_5022711002" evidence="1">
    <location>
        <begin position="20"/>
        <end position="203"/>
    </location>
</feature>
<proteinExistence type="predicted"/>
<evidence type="ECO:0000313" key="2">
    <source>
        <dbReference type="EMBL" id="TXK45314.1"/>
    </source>
</evidence>
<keyword evidence="3" id="KW-1185">Reference proteome</keyword>
<dbReference type="OrthoDB" id="5493262at2"/>
<evidence type="ECO:0000313" key="3">
    <source>
        <dbReference type="Proteomes" id="UP000321926"/>
    </source>
</evidence>
<evidence type="ECO:0000256" key="1">
    <source>
        <dbReference type="SAM" id="SignalP"/>
    </source>
</evidence>
<dbReference type="PANTHER" id="PTHR41913">
    <property type="entry name" value="DUF1684 DOMAIN-CONTAINING PROTEIN"/>
    <property type="match status" value="1"/>
</dbReference>
<keyword evidence="1" id="KW-0732">Signal</keyword>
<feature type="signal peptide" evidence="1">
    <location>
        <begin position="1"/>
        <end position="19"/>
    </location>
</feature>
<dbReference type="InterPro" id="IPR012467">
    <property type="entry name" value="DUF1684"/>
</dbReference>
<sequence length="203" mass="23216">MKLLLVILLAFTCICPSFGQTDSTAVQELLAYQQELNEAYKDPEKSPLPPEKLTQFSGHTFFEIDLAYRVQARFKRTAQEPVFKMQTSTDRLPEYVKYGELTFELHGQTHILNIYQNLALRKTEQYRNHLFLPFTDQTNGHTTYGGGRYLDLTIPEGETMLLDFNKAYNPYCAYAAGYSCPIPPKENNLAVAIPAGIRFDDKK</sequence>
<dbReference type="Proteomes" id="UP000321926">
    <property type="component" value="Unassembled WGS sequence"/>
</dbReference>
<organism evidence="2 3">
    <name type="scientific">Pontibacter qinzhouensis</name>
    <dbReference type="NCBI Taxonomy" id="2603253"/>
    <lineage>
        <taxon>Bacteria</taxon>
        <taxon>Pseudomonadati</taxon>
        <taxon>Bacteroidota</taxon>
        <taxon>Cytophagia</taxon>
        <taxon>Cytophagales</taxon>
        <taxon>Hymenobacteraceae</taxon>
        <taxon>Pontibacter</taxon>
    </lineage>
</organism>
<reference evidence="2 3" key="1">
    <citation type="submission" date="2019-08" db="EMBL/GenBank/DDBJ databases">
        <authorList>
            <person name="Shi S."/>
        </authorList>
    </citation>
    <scope>NUCLEOTIDE SEQUENCE [LARGE SCALE GENOMIC DNA]</scope>
    <source>
        <strain evidence="2 3">GY10130</strain>
    </source>
</reference>
<dbReference type="Pfam" id="PF07920">
    <property type="entry name" value="DUF1684"/>
    <property type="match status" value="1"/>
</dbReference>
<name>A0A5C8K966_9BACT</name>
<dbReference type="AlphaFoldDB" id="A0A5C8K966"/>
<comment type="caution">
    <text evidence="2">The sequence shown here is derived from an EMBL/GenBank/DDBJ whole genome shotgun (WGS) entry which is preliminary data.</text>
</comment>
<protein>
    <submittedName>
        <fullName evidence="2">DUF1684 domain-containing protein</fullName>
    </submittedName>
</protein>
<dbReference type="PANTHER" id="PTHR41913:SF1">
    <property type="entry name" value="DUF1684 DOMAIN-CONTAINING PROTEIN"/>
    <property type="match status" value="1"/>
</dbReference>
<gene>
    <name evidence="2" type="ORF">FVR03_12795</name>
</gene>
<accession>A0A5C8K966</accession>